<protein>
    <submittedName>
        <fullName evidence="1">Uncharacterized protein</fullName>
    </submittedName>
</protein>
<evidence type="ECO:0000313" key="2">
    <source>
        <dbReference type="Proteomes" id="UP000054821"/>
    </source>
</evidence>
<comment type="caution">
    <text evidence="1">The sequence shown here is derived from an EMBL/GenBank/DDBJ whole genome shotgun (WGS) entry which is preliminary data.</text>
</comment>
<dbReference type="GeneID" id="36347358"/>
<dbReference type="RefSeq" id="XP_024406476.1">
    <property type="nucleotide sequence ID" value="XM_024548865.1"/>
</dbReference>
<name>A0A2P4ZZC2_9HYPO</name>
<reference evidence="1 2" key="1">
    <citation type="journal article" date="2016" name="Genome Announc.">
        <title>Draft Whole-Genome Sequence of Trichoderma gamsii T6085, a Promising Biocontrol Agent of Fusarium Head Blight on Wheat.</title>
        <authorList>
            <person name="Baroncelli R."/>
            <person name="Zapparata A."/>
            <person name="Piaggeschi G."/>
            <person name="Sarrocco S."/>
            <person name="Vannacci G."/>
        </authorList>
    </citation>
    <scope>NUCLEOTIDE SEQUENCE [LARGE SCALE GENOMIC DNA]</scope>
    <source>
        <strain evidence="1 2">T6085</strain>
    </source>
</reference>
<proteinExistence type="predicted"/>
<dbReference type="AlphaFoldDB" id="A0A2P4ZZC2"/>
<gene>
    <name evidence="1" type="ORF">TGAM01_v201860</name>
</gene>
<evidence type="ECO:0000313" key="1">
    <source>
        <dbReference type="EMBL" id="PON29611.1"/>
    </source>
</evidence>
<keyword evidence="2" id="KW-1185">Reference proteome</keyword>
<sequence length="53" mass="5869">MELLLNLTQTTGAKSPAASRLQIQHDLSDGIVEYAAAFPIPVRRCRDLSKERS</sequence>
<dbReference type="Proteomes" id="UP000054821">
    <property type="component" value="Unassembled WGS sequence"/>
</dbReference>
<dbReference type="EMBL" id="JPDN02000004">
    <property type="protein sequence ID" value="PON29611.1"/>
    <property type="molecule type" value="Genomic_DNA"/>
</dbReference>
<organism evidence="1 2">
    <name type="scientific">Trichoderma gamsii</name>
    <dbReference type="NCBI Taxonomy" id="398673"/>
    <lineage>
        <taxon>Eukaryota</taxon>
        <taxon>Fungi</taxon>
        <taxon>Dikarya</taxon>
        <taxon>Ascomycota</taxon>
        <taxon>Pezizomycotina</taxon>
        <taxon>Sordariomycetes</taxon>
        <taxon>Hypocreomycetidae</taxon>
        <taxon>Hypocreales</taxon>
        <taxon>Hypocreaceae</taxon>
        <taxon>Trichoderma</taxon>
    </lineage>
</organism>
<accession>A0A2P4ZZC2</accession>